<feature type="binding site" description="axial binding residue" evidence="14">
    <location>
        <position position="87"/>
    </location>
    <ligand>
        <name>heme</name>
        <dbReference type="ChEBI" id="CHEBI:30413"/>
    </ligand>
    <ligandPart>
        <name>Fe</name>
        <dbReference type="ChEBI" id="CHEBI:18248"/>
    </ligandPart>
</feature>
<dbReference type="Proteomes" id="UP000295531">
    <property type="component" value="Unassembled WGS sequence"/>
</dbReference>
<comment type="similarity">
    <text evidence="3 14 15">Belongs to the HemJ family.</text>
</comment>
<dbReference type="GO" id="GO:0046872">
    <property type="term" value="F:metal ion binding"/>
    <property type="evidence" value="ECO:0007669"/>
    <property type="project" value="UniProtKB-UniRule"/>
</dbReference>
<keyword evidence="17" id="KW-1185">Reference proteome</keyword>
<comment type="cofactor">
    <cofactor evidence="14 15">
        <name>heme b</name>
        <dbReference type="ChEBI" id="CHEBI:60344"/>
    </cofactor>
    <text evidence="14 15">Binds 1 heme b (iron(II)-protoporphyrin IX) group per subunit.</text>
</comment>
<sequence>MSWILWVKALHIAFMVAWFAGIFYLPRLFVYHAMTNQPAVDEQFKVMERKLLYFVTPFAILTLVFGVVLIFAYGSAWFAASGWMHTKLLLVTILYGYHGYCFKLLADFKNNRNRRSHRFYRVFNEVPVLILFSVIILAVVKPY</sequence>
<evidence type="ECO:0000256" key="5">
    <source>
        <dbReference type="ARBA" id="ARBA00022475"/>
    </source>
</evidence>
<comment type="subcellular location">
    <subcellularLocation>
        <location evidence="1 14">Cell membrane</location>
        <topology evidence="1 14">Multi-pass membrane protein</topology>
    </subcellularLocation>
</comment>
<dbReference type="GO" id="GO:0070818">
    <property type="term" value="F:protoporphyrinogen oxidase activity"/>
    <property type="evidence" value="ECO:0007669"/>
    <property type="project" value="UniProtKB-UniRule"/>
</dbReference>
<dbReference type="OrthoDB" id="9800824at2"/>
<evidence type="ECO:0000256" key="4">
    <source>
        <dbReference type="ARBA" id="ARBA00017504"/>
    </source>
</evidence>
<comment type="pathway">
    <text evidence="2 14 15">Porphyrin-containing compound metabolism; protoporphyrin-IX biosynthesis; protoporphyrin-IX from protoporphyrinogen-IX: step 1/1.</text>
</comment>
<name>A0A4V3CN50_9GAMM</name>
<feature type="transmembrane region" description="Helical" evidence="14">
    <location>
        <begin position="118"/>
        <end position="140"/>
    </location>
</feature>
<evidence type="ECO:0000256" key="15">
    <source>
        <dbReference type="PIRNR" id="PIRNR004638"/>
    </source>
</evidence>
<evidence type="ECO:0000256" key="12">
    <source>
        <dbReference type="ARBA" id="ARBA00023136"/>
    </source>
</evidence>
<evidence type="ECO:0000256" key="8">
    <source>
        <dbReference type="ARBA" id="ARBA00022723"/>
    </source>
</evidence>
<keyword evidence="11 14" id="KW-0408">Iron</keyword>
<keyword evidence="9 14" id="KW-1133">Transmembrane helix</keyword>
<organism evidence="16 17">
    <name type="scientific">Idiomarina aquatica</name>
    <dbReference type="NCBI Taxonomy" id="1327752"/>
    <lineage>
        <taxon>Bacteria</taxon>
        <taxon>Pseudomonadati</taxon>
        <taxon>Pseudomonadota</taxon>
        <taxon>Gammaproteobacteria</taxon>
        <taxon>Alteromonadales</taxon>
        <taxon>Idiomarinaceae</taxon>
        <taxon>Idiomarina</taxon>
    </lineage>
</organism>
<protein>
    <recommendedName>
        <fullName evidence="4 14">Protoporphyrinogen IX oxidase</fullName>
        <shortName evidence="14">PPO</shortName>
        <ecNumber evidence="14 15">1.3.99.-</ecNumber>
    </recommendedName>
</protein>
<keyword evidence="5 14" id="KW-1003">Cell membrane</keyword>
<dbReference type="InterPro" id="IPR005265">
    <property type="entry name" value="HemJ-like"/>
</dbReference>
<feature type="binding site" description="axial binding residue" evidence="14">
    <location>
        <position position="11"/>
    </location>
    <ligand>
        <name>heme</name>
        <dbReference type="ChEBI" id="CHEBI:30413"/>
    </ligand>
    <ligandPart>
        <name>Fe</name>
        <dbReference type="ChEBI" id="CHEBI:18248"/>
    </ligandPart>
</feature>
<keyword evidence="7 14" id="KW-0812">Transmembrane</keyword>
<comment type="function">
    <text evidence="14 15">Catalyzes the oxidation of protoporphyrinogen IX to protoporphyrin IX.</text>
</comment>
<comment type="caution">
    <text evidence="16">The sequence shown here is derived from an EMBL/GenBank/DDBJ whole genome shotgun (WGS) entry which is preliminary data.</text>
</comment>
<keyword evidence="8 14" id="KW-0479">Metal-binding</keyword>
<evidence type="ECO:0000256" key="10">
    <source>
        <dbReference type="ARBA" id="ARBA00023002"/>
    </source>
</evidence>
<dbReference type="PANTHER" id="PTHR40255:SF1">
    <property type="entry name" value="PROTOPORPHYRINOGEN IX OXIDASE"/>
    <property type="match status" value="1"/>
</dbReference>
<comment type="subunit">
    <text evidence="14">Homodimer.</text>
</comment>
<evidence type="ECO:0000256" key="1">
    <source>
        <dbReference type="ARBA" id="ARBA00004651"/>
    </source>
</evidence>
<dbReference type="UniPathway" id="UPA00251">
    <property type="reaction ID" value="UER00324"/>
</dbReference>
<feature type="transmembrane region" description="Helical" evidence="14">
    <location>
        <begin position="88"/>
        <end position="106"/>
    </location>
</feature>
<evidence type="ECO:0000256" key="13">
    <source>
        <dbReference type="ARBA" id="ARBA00048390"/>
    </source>
</evidence>
<evidence type="ECO:0000256" key="6">
    <source>
        <dbReference type="ARBA" id="ARBA00022617"/>
    </source>
</evidence>
<accession>A0A4V3CN50</accession>
<dbReference type="AlphaFoldDB" id="A0A4V3CN50"/>
<evidence type="ECO:0000313" key="16">
    <source>
        <dbReference type="EMBL" id="TDP32602.1"/>
    </source>
</evidence>
<evidence type="ECO:0000313" key="17">
    <source>
        <dbReference type="Proteomes" id="UP000295531"/>
    </source>
</evidence>
<dbReference type="EC" id="1.3.99.-" evidence="14 15"/>
<evidence type="ECO:0000256" key="7">
    <source>
        <dbReference type="ARBA" id="ARBA00022692"/>
    </source>
</evidence>
<dbReference type="HAMAP" id="MF_02239">
    <property type="entry name" value="HemJ"/>
    <property type="match status" value="1"/>
</dbReference>
<comment type="catalytic activity">
    <reaction evidence="13 14 15">
        <text>protoporphyrinogen IX + 3 A = protoporphyrin IX + 3 AH2</text>
        <dbReference type="Rhea" id="RHEA:62000"/>
        <dbReference type="ChEBI" id="CHEBI:13193"/>
        <dbReference type="ChEBI" id="CHEBI:17499"/>
        <dbReference type="ChEBI" id="CHEBI:57306"/>
        <dbReference type="ChEBI" id="CHEBI:57307"/>
    </reaction>
</comment>
<keyword evidence="12 14" id="KW-0472">Membrane</keyword>
<evidence type="ECO:0000256" key="14">
    <source>
        <dbReference type="HAMAP-Rule" id="MF_02239"/>
    </source>
</evidence>
<evidence type="ECO:0000256" key="3">
    <source>
        <dbReference type="ARBA" id="ARBA00006501"/>
    </source>
</evidence>
<keyword evidence="6 14" id="KW-0349">Heme</keyword>
<evidence type="ECO:0000256" key="9">
    <source>
        <dbReference type="ARBA" id="ARBA00022989"/>
    </source>
</evidence>
<dbReference type="GO" id="GO:0005886">
    <property type="term" value="C:plasma membrane"/>
    <property type="evidence" value="ECO:0007669"/>
    <property type="project" value="UniProtKB-SubCell"/>
</dbReference>
<feature type="transmembrane region" description="Helical" evidence="14">
    <location>
        <begin position="12"/>
        <end position="30"/>
    </location>
</feature>
<dbReference type="RefSeq" id="WP_133539854.1">
    <property type="nucleotide sequence ID" value="NZ_SNXI01000009.1"/>
</dbReference>
<dbReference type="GO" id="GO:0006782">
    <property type="term" value="P:protoporphyrinogen IX biosynthetic process"/>
    <property type="evidence" value="ECO:0007669"/>
    <property type="project" value="UniProtKB-UniRule"/>
</dbReference>
<gene>
    <name evidence="16" type="ORF">DEU29_10931</name>
</gene>
<feature type="transmembrane region" description="Helical" evidence="14">
    <location>
        <begin position="51"/>
        <end position="76"/>
    </location>
</feature>
<evidence type="ECO:0000256" key="11">
    <source>
        <dbReference type="ARBA" id="ARBA00023004"/>
    </source>
</evidence>
<dbReference type="Pfam" id="PF03653">
    <property type="entry name" value="UPF0093"/>
    <property type="match status" value="1"/>
</dbReference>
<keyword evidence="10 14" id="KW-0560">Oxidoreductase</keyword>
<evidence type="ECO:0000256" key="2">
    <source>
        <dbReference type="ARBA" id="ARBA00005073"/>
    </source>
</evidence>
<dbReference type="PIRSF" id="PIRSF004638">
    <property type="entry name" value="UCP004638"/>
    <property type="match status" value="1"/>
</dbReference>
<dbReference type="PANTHER" id="PTHR40255">
    <property type="entry name" value="UPF0093 MEMBRANE PROTEIN SLR1790"/>
    <property type="match status" value="1"/>
</dbReference>
<reference evidence="16 17" key="1">
    <citation type="submission" date="2019-03" db="EMBL/GenBank/DDBJ databases">
        <title>Freshwater and sediment microbial communities from various areas in North America, analyzing microbe dynamics in response to fracking.</title>
        <authorList>
            <person name="Lamendella R."/>
        </authorList>
    </citation>
    <scope>NUCLEOTIDE SEQUENCE [LARGE SCALE GENOMIC DNA]</scope>
    <source>
        <strain evidence="16 17">18_TX</strain>
    </source>
</reference>
<dbReference type="EMBL" id="SNXI01000009">
    <property type="protein sequence ID" value="TDP32602.1"/>
    <property type="molecule type" value="Genomic_DNA"/>
</dbReference>
<proteinExistence type="inferred from homology"/>